<evidence type="ECO:0000256" key="1">
    <source>
        <dbReference type="ARBA" id="ARBA00004196"/>
    </source>
</evidence>
<keyword evidence="4" id="KW-0676">Redox-active center</keyword>
<gene>
    <name evidence="7" type="ORF">IAC54_06525</name>
</gene>
<dbReference type="InterPro" id="IPR000866">
    <property type="entry name" value="AhpC/TSA"/>
</dbReference>
<dbReference type="Pfam" id="PF00578">
    <property type="entry name" value="AhpC-TSA"/>
    <property type="match status" value="1"/>
</dbReference>
<dbReference type="Proteomes" id="UP000823636">
    <property type="component" value="Unassembled WGS sequence"/>
</dbReference>
<dbReference type="SUPFAM" id="SSF52833">
    <property type="entry name" value="Thioredoxin-like"/>
    <property type="match status" value="1"/>
</dbReference>
<dbReference type="PANTHER" id="PTHR42852:SF6">
    <property type="entry name" value="THIOL:DISULFIDE INTERCHANGE PROTEIN DSBE"/>
    <property type="match status" value="1"/>
</dbReference>
<keyword evidence="5" id="KW-0472">Membrane</keyword>
<comment type="caution">
    <text evidence="7">The sequence shown here is derived from an EMBL/GenBank/DDBJ whole genome shotgun (WGS) entry which is preliminary data.</text>
</comment>
<dbReference type="Gene3D" id="3.40.30.10">
    <property type="entry name" value="Glutaredoxin"/>
    <property type="match status" value="1"/>
</dbReference>
<reference evidence="7" key="1">
    <citation type="submission" date="2020-10" db="EMBL/GenBank/DDBJ databases">
        <authorList>
            <person name="Gilroy R."/>
        </authorList>
    </citation>
    <scope>NUCLEOTIDE SEQUENCE</scope>
    <source>
        <strain evidence="7">G3-4614</strain>
    </source>
</reference>
<evidence type="ECO:0000259" key="6">
    <source>
        <dbReference type="PROSITE" id="PS51352"/>
    </source>
</evidence>
<dbReference type="PROSITE" id="PS51352">
    <property type="entry name" value="THIOREDOXIN_2"/>
    <property type="match status" value="1"/>
</dbReference>
<dbReference type="EMBL" id="JADIMW010000068">
    <property type="protein sequence ID" value="MBO8438536.1"/>
    <property type="molecule type" value="Genomic_DNA"/>
</dbReference>
<evidence type="ECO:0000313" key="7">
    <source>
        <dbReference type="EMBL" id="MBO8438536.1"/>
    </source>
</evidence>
<dbReference type="InterPro" id="IPR036249">
    <property type="entry name" value="Thioredoxin-like_sf"/>
</dbReference>
<reference evidence="7" key="2">
    <citation type="journal article" date="2021" name="PeerJ">
        <title>Extensive microbial diversity within the chicken gut microbiome revealed by metagenomics and culture.</title>
        <authorList>
            <person name="Gilroy R."/>
            <person name="Ravi A."/>
            <person name="Getino M."/>
            <person name="Pursley I."/>
            <person name="Horton D.L."/>
            <person name="Alikhan N.F."/>
            <person name="Baker D."/>
            <person name="Gharbi K."/>
            <person name="Hall N."/>
            <person name="Watson M."/>
            <person name="Adriaenssens E.M."/>
            <person name="Foster-Nyarko E."/>
            <person name="Jarju S."/>
            <person name="Secka A."/>
            <person name="Antonio M."/>
            <person name="Oren A."/>
            <person name="Chaudhuri R.R."/>
            <person name="La Ragione R."/>
            <person name="Hildebrand F."/>
            <person name="Pallen M.J."/>
        </authorList>
    </citation>
    <scope>NUCLEOTIDE SEQUENCE</scope>
    <source>
        <strain evidence="7">G3-4614</strain>
    </source>
</reference>
<dbReference type="PROSITE" id="PS51257">
    <property type="entry name" value="PROKAR_LIPOPROTEIN"/>
    <property type="match status" value="1"/>
</dbReference>
<keyword evidence="2" id="KW-0201">Cytochrome c-type biogenesis</keyword>
<sequence>MAKEKKTILQKNIMSGMAKTISCMLVIFMTVACNRGDKQEFEIYGKVTGADMEGSLIYLAGLEGNTLVYADSTVISDSTFVFTGIQDKPQIKFLIPLRGVHPTYVPRPFILENGRIGATISDSGMYVSGTPLNDELNKYRQKKIEFDSKKAALHATYRDSLQKMTKEKENSFLEQYKSIEKAESEYIVDVVDKNNDNVLGGYILLENRYILSNEQKKTVLSDAKDEFFLLDGIASIDESLKRRNNISAGQKIPDVKLLDNNDGEMHNLSEYIGKGNFSIINVWASWSVPSVVEIYDLKSVAKKYGSRGVELLSISIDTISDEWVKAIKKNRMYWTNLADLKGWDSNVTLRYQINSIPSYTLINPDGTIIVFDGTLEEVDIKLNQLLNN</sequence>
<evidence type="ECO:0000256" key="4">
    <source>
        <dbReference type="ARBA" id="ARBA00023284"/>
    </source>
</evidence>
<dbReference type="InterPro" id="IPR025380">
    <property type="entry name" value="DUF4369"/>
</dbReference>
<evidence type="ECO:0000256" key="2">
    <source>
        <dbReference type="ARBA" id="ARBA00022748"/>
    </source>
</evidence>
<dbReference type="GO" id="GO:0016209">
    <property type="term" value="F:antioxidant activity"/>
    <property type="evidence" value="ECO:0007669"/>
    <property type="project" value="InterPro"/>
</dbReference>
<name>A0A9D9E396_9BACT</name>
<organism evidence="7 8">
    <name type="scientific">Candidatus Caccoplasma merdipullorum</name>
    <dbReference type="NCBI Taxonomy" id="2840718"/>
    <lineage>
        <taxon>Bacteria</taxon>
        <taxon>Pseudomonadati</taxon>
        <taxon>Bacteroidota</taxon>
        <taxon>Bacteroidia</taxon>
        <taxon>Bacteroidales</taxon>
        <taxon>Bacteroidaceae</taxon>
        <taxon>Bacteroidaceae incertae sedis</taxon>
        <taxon>Candidatus Caccoplasma</taxon>
    </lineage>
</organism>
<dbReference type="GO" id="GO:0016491">
    <property type="term" value="F:oxidoreductase activity"/>
    <property type="evidence" value="ECO:0007669"/>
    <property type="project" value="InterPro"/>
</dbReference>
<dbReference type="InterPro" id="IPR013766">
    <property type="entry name" value="Thioredoxin_domain"/>
</dbReference>
<keyword evidence="5" id="KW-1133">Transmembrane helix</keyword>
<proteinExistence type="predicted"/>
<dbReference type="GO" id="GO:0017004">
    <property type="term" value="P:cytochrome complex assembly"/>
    <property type="evidence" value="ECO:0007669"/>
    <property type="project" value="UniProtKB-KW"/>
</dbReference>
<evidence type="ECO:0000313" key="8">
    <source>
        <dbReference type="Proteomes" id="UP000823636"/>
    </source>
</evidence>
<feature type="domain" description="Thioredoxin" evidence="6">
    <location>
        <begin position="246"/>
        <end position="388"/>
    </location>
</feature>
<dbReference type="AlphaFoldDB" id="A0A9D9E396"/>
<evidence type="ECO:0000256" key="3">
    <source>
        <dbReference type="ARBA" id="ARBA00023157"/>
    </source>
</evidence>
<accession>A0A9D9E396</accession>
<evidence type="ECO:0000256" key="5">
    <source>
        <dbReference type="SAM" id="Phobius"/>
    </source>
</evidence>
<dbReference type="InterPro" id="IPR050553">
    <property type="entry name" value="Thioredoxin_ResA/DsbE_sf"/>
</dbReference>
<dbReference type="Pfam" id="PF14289">
    <property type="entry name" value="DUF4369"/>
    <property type="match status" value="1"/>
</dbReference>
<dbReference type="GO" id="GO:0030313">
    <property type="term" value="C:cell envelope"/>
    <property type="evidence" value="ECO:0007669"/>
    <property type="project" value="UniProtKB-SubCell"/>
</dbReference>
<comment type="subcellular location">
    <subcellularLocation>
        <location evidence="1">Cell envelope</location>
    </subcellularLocation>
</comment>
<keyword evidence="3" id="KW-1015">Disulfide bond</keyword>
<keyword evidence="5" id="KW-0812">Transmembrane</keyword>
<protein>
    <submittedName>
        <fullName evidence="7">AhpC/TSA family protein</fullName>
    </submittedName>
</protein>
<feature type="transmembrane region" description="Helical" evidence="5">
    <location>
        <begin position="12"/>
        <end position="32"/>
    </location>
</feature>
<dbReference type="CDD" id="cd02966">
    <property type="entry name" value="TlpA_like_family"/>
    <property type="match status" value="1"/>
</dbReference>
<dbReference type="PANTHER" id="PTHR42852">
    <property type="entry name" value="THIOL:DISULFIDE INTERCHANGE PROTEIN DSBE"/>
    <property type="match status" value="1"/>
</dbReference>